<protein>
    <submittedName>
        <fullName evidence="9">Uncharacterized protein</fullName>
    </submittedName>
</protein>
<evidence type="ECO:0000256" key="6">
    <source>
        <dbReference type="ARBA" id="ARBA00022989"/>
    </source>
</evidence>
<evidence type="ECO:0000313" key="9">
    <source>
        <dbReference type="EMBL" id="CAD7245533.1"/>
    </source>
</evidence>
<evidence type="ECO:0000256" key="3">
    <source>
        <dbReference type="ARBA" id="ARBA00022448"/>
    </source>
</evidence>
<dbReference type="PANTHER" id="PTHR11616:SF38">
    <property type="entry name" value="SODIUM-DEPENDENT DOPAMINE TRANSPORTER"/>
    <property type="match status" value="1"/>
</dbReference>
<dbReference type="Proteomes" id="UP000677054">
    <property type="component" value="Unassembled WGS sequence"/>
</dbReference>
<dbReference type="GO" id="GO:0006865">
    <property type="term" value="P:amino acid transport"/>
    <property type="evidence" value="ECO:0007669"/>
    <property type="project" value="TreeGrafter"/>
</dbReference>
<dbReference type="GO" id="GO:0035725">
    <property type="term" value="P:sodium ion transmembrane transport"/>
    <property type="evidence" value="ECO:0007669"/>
    <property type="project" value="TreeGrafter"/>
</dbReference>
<keyword evidence="10" id="KW-1185">Reference proteome</keyword>
<evidence type="ECO:0000256" key="5">
    <source>
        <dbReference type="ARBA" id="ARBA00022847"/>
    </source>
</evidence>
<evidence type="ECO:0000256" key="7">
    <source>
        <dbReference type="ARBA" id="ARBA00023136"/>
    </source>
</evidence>
<feature type="transmembrane region" description="Helical" evidence="8">
    <location>
        <begin position="6"/>
        <end position="24"/>
    </location>
</feature>
<evidence type="ECO:0000256" key="4">
    <source>
        <dbReference type="ARBA" id="ARBA00022692"/>
    </source>
</evidence>
<keyword evidence="3" id="KW-0813">Transport</keyword>
<gene>
    <name evidence="9" type="ORF">DSTB1V02_LOCUS5406</name>
</gene>
<evidence type="ECO:0000256" key="2">
    <source>
        <dbReference type="ARBA" id="ARBA00006459"/>
    </source>
</evidence>
<accession>A0A7R9A448</accession>
<evidence type="ECO:0000313" key="10">
    <source>
        <dbReference type="Proteomes" id="UP000677054"/>
    </source>
</evidence>
<dbReference type="EMBL" id="LR900395">
    <property type="protein sequence ID" value="CAD7245533.1"/>
    <property type="molecule type" value="Genomic_DNA"/>
</dbReference>
<dbReference type="GO" id="GO:0005886">
    <property type="term" value="C:plasma membrane"/>
    <property type="evidence" value="ECO:0007669"/>
    <property type="project" value="TreeGrafter"/>
</dbReference>
<name>A0A7R9A448_9CRUS</name>
<dbReference type="AlphaFoldDB" id="A0A7R9A448"/>
<dbReference type="PROSITE" id="PS50267">
    <property type="entry name" value="NA_NEUROTRAN_SYMP_3"/>
    <property type="match status" value="1"/>
</dbReference>
<dbReference type="EMBL" id="CAJPEV010000878">
    <property type="protein sequence ID" value="CAG0889256.1"/>
    <property type="molecule type" value="Genomic_DNA"/>
</dbReference>
<dbReference type="GO" id="GO:0015293">
    <property type="term" value="F:symporter activity"/>
    <property type="evidence" value="ECO:0007669"/>
    <property type="project" value="UniProtKB-KW"/>
</dbReference>
<reference evidence="9" key="1">
    <citation type="submission" date="2020-11" db="EMBL/GenBank/DDBJ databases">
        <authorList>
            <person name="Tran Van P."/>
        </authorList>
    </citation>
    <scope>NUCLEOTIDE SEQUENCE</scope>
</reference>
<dbReference type="PRINTS" id="PR00176">
    <property type="entry name" value="NANEUSMPORT"/>
</dbReference>
<keyword evidence="7 8" id="KW-0472">Membrane</keyword>
<evidence type="ECO:0000256" key="1">
    <source>
        <dbReference type="ARBA" id="ARBA00004141"/>
    </source>
</evidence>
<dbReference type="SUPFAM" id="SSF161070">
    <property type="entry name" value="SNF-like"/>
    <property type="match status" value="1"/>
</dbReference>
<keyword evidence="4 8" id="KW-0812">Transmembrane</keyword>
<sequence length="144" mass="16716">MGAGVSLLCSALFEAIAVSWFYGLERFCRDIKEMIHFKPHIYWRICWKICSPLFILSIVVFGIFFSEPPKYQDYVYPTWAVNLGWAFASSAICMVPVMAVFIFIKEPGPMWQRLAVAISPSSEHAIIRETGIVTRFDRRHWFQL</sequence>
<evidence type="ECO:0000256" key="8">
    <source>
        <dbReference type="SAM" id="Phobius"/>
    </source>
</evidence>
<dbReference type="InterPro" id="IPR037272">
    <property type="entry name" value="SNS_sf"/>
</dbReference>
<proteinExistence type="inferred from homology"/>
<feature type="transmembrane region" description="Helical" evidence="8">
    <location>
        <begin position="45"/>
        <end position="65"/>
    </location>
</feature>
<keyword evidence="5" id="KW-0769">Symport</keyword>
<dbReference type="Pfam" id="PF00209">
    <property type="entry name" value="SNF"/>
    <property type="match status" value="1"/>
</dbReference>
<keyword evidence="6 8" id="KW-1133">Transmembrane helix</keyword>
<comment type="subcellular location">
    <subcellularLocation>
        <location evidence="1">Membrane</location>
        <topology evidence="1">Multi-pass membrane protein</topology>
    </subcellularLocation>
</comment>
<feature type="transmembrane region" description="Helical" evidence="8">
    <location>
        <begin position="85"/>
        <end position="104"/>
    </location>
</feature>
<organism evidence="9">
    <name type="scientific">Darwinula stevensoni</name>
    <dbReference type="NCBI Taxonomy" id="69355"/>
    <lineage>
        <taxon>Eukaryota</taxon>
        <taxon>Metazoa</taxon>
        <taxon>Ecdysozoa</taxon>
        <taxon>Arthropoda</taxon>
        <taxon>Crustacea</taxon>
        <taxon>Oligostraca</taxon>
        <taxon>Ostracoda</taxon>
        <taxon>Podocopa</taxon>
        <taxon>Podocopida</taxon>
        <taxon>Darwinulocopina</taxon>
        <taxon>Darwinuloidea</taxon>
        <taxon>Darwinulidae</taxon>
        <taxon>Darwinula</taxon>
    </lineage>
</organism>
<comment type="similarity">
    <text evidence="2">Belongs to the sodium:neurotransmitter symporter (SNF) (TC 2.A.22) family.</text>
</comment>
<dbReference type="InterPro" id="IPR000175">
    <property type="entry name" value="Na/ntran_symport"/>
</dbReference>
<dbReference type="OrthoDB" id="6581954at2759"/>
<dbReference type="PANTHER" id="PTHR11616">
    <property type="entry name" value="SODIUM/CHLORIDE DEPENDENT TRANSPORTER"/>
    <property type="match status" value="1"/>
</dbReference>